<evidence type="ECO:0000256" key="4">
    <source>
        <dbReference type="SAM" id="Coils"/>
    </source>
</evidence>
<dbReference type="PANTHER" id="PTHR18921:SF2">
    <property type="entry name" value="THYROID RECEPTOR-INTERACTING PROTEIN 11"/>
    <property type="match status" value="1"/>
</dbReference>
<feature type="coiled-coil region" evidence="4">
    <location>
        <begin position="30"/>
        <end position="106"/>
    </location>
</feature>
<dbReference type="GO" id="GO:0007030">
    <property type="term" value="P:Golgi organization"/>
    <property type="evidence" value="ECO:0007669"/>
    <property type="project" value="TreeGrafter"/>
</dbReference>
<evidence type="ECO:0000256" key="2">
    <source>
        <dbReference type="ARBA" id="ARBA00023034"/>
    </source>
</evidence>
<dbReference type="STRING" id="984486.A0A1E3QIX3"/>
<reference evidence="7" key="1">
    <citation type="submission" date="2016-05" db="EMBL/GenBank/DDBJ databases">
        <title>Comparative genomics of biotechnologically important yeasts.</title>
        <authorList>
            <consortium name="DOE Joint Genome Institute"/>
            <person name="Riley R."/>
            <person name="Haridas S."/>
            <person name="Wolfe K.H."/>
            <person name="Lopes M.R."/>
            <person name="Hittinger C.T."/>
            <person name="Goker M."/>
            <person name="Salamov A."/>
            <person name="Wisecaver J."/>
            <person name="Long T.M."/>
            <person name="Aerts A.L."/>
            <person name="Barry K."/>
            <person name="Choi C."/>
            <person name="Clum A."/>
            <person name="Coughlan A.Y."/>
            <person name="Deshpande S."/>
            <person name="Douglass A.P."/>
            <person name="Hanson S.J."/>
            <person name="Klenk H.-P."/>
            <person name="Labutti K."/>
            <person name="Lapidus A."/>
            <person name="Lindquist E."/>
            <person name="Lipzen A."/>
            <person name="Meier-Kolthoff J.P."/>
            <person name="Ohm R.A."/>
            <person name="Otillar R.P."/>
            <person name="Pangilinan J."/>
            <person name="Peng Y."/>
            <person name="Rokas A."/>
            <person name="Rosa C.A."/>
            <person name="Scheuner C."/>
            <person name="Sibirny A.A."/>
            <person name="Slot J.C."/>
            <person name="Stielow J.B."/>
            <person name="Sun H."/>
            <person name="Kurtzman C.P."/>
            <person name="Blackwell M."/>
            <person name="Grigoriev I.V."/>
            <person name="Jeffries T.W."/>
        </authorList>
    </citation>
    <scope>NUCLEOTIDE SEQUENCE [LARGE SCALE GENOMIC DNA]</scope>
    <source>
        <strain evidence="7">NRRL Y-12698</strain>
    </source>
</reference>
<dbReference type="RefSeq" id="XP_018982967.1">
    <property type="nucleotide sequence ID" value="XM_019131419.2"/>
</dbReference>
<dbReference type="GO" id="GO:0006888">
    <property type="term" value="P:endoplasmic reticulum to Golgi vesicle-mediated transport"/>
    <property type="evidence" value="ECO:0007669"/>
    <property type="project" value="TreeGrafter"/>
</dbReference>
<evidence type="ECO:0000313" key="6">
    <source>
        <dbReference type="EMBL" id="ODQ77639.1"/>
    </source>
</evidence>
<dbReference type="OrthoDB" id="425925at2759"/>
<evidence type="ECO:0000256" key="1">
    <source>
        <dbReference type="ARBA" id="ARBA00004555"/>
    </source>
</evidence>
<evidence type="ECO:0000313" key="7">
    <source>
        <dbReference type="Proteomes" id="UP000094336"/>
    </source>
</evidence>
<feature type="non-terminal residue" evidence="6">
    <location>
        <position position="369"/>
    </location>
</feature>
<evidence type="ECO:0000259" key="5">
    <source>
        <dbReference type="PROSITE" id="PS50913"/>
    </source>
</evidence>
<proteinExistence type="predicted"/>
<dbReference type="EMBL" id="KV454439">
    <property type="protein sequence ID" value="ODQ77639.1"/>
    <property type="molecule type" value="Genomic_DNA"/>
</dbReference>
<sequence length="369" mass="41991">ELEEKLRQSEATSEQHKSNYDVLYNRLTQVKHILVKLKQVEAELEEARTQLDTATTKTTELEARCATVSAEKEALAAALAAMKQETTDLNTECDRLSHDLAKLRREYQLRDDSATQEKDSLVSSNHKLAKKIEEMKAAREDSRVVQLEEQATVKELQSQMDEFQAQSKAKDVEISILTKEKTESQNHIAFLEKKITDQDMMMAQTAARNEQTVLRLQEQLVTSMNETAELSTKIEQALGVQTLLDEALKDSHNKQLQIGKLRHEAIILNEHLTKALKLIKKDHESENVDKQLITNLFLQFLAIQRGDKKKFQVLQLISGILGWDEQQQQQAGLVGRVGVGAAGEEREGRVRESFVSLWTEFLDKESRAK</sequence>
<protein>
    <recommendedName>
        <fullName evidence="5">GRIP domain-containing protein</fullName>
    </recommendedName>
</protein>
<comment type="subcellular location">
    <subcellularLocation>
        <location evidence="1">Golgi apparatus</location>
    </subcellularLocation>
</comment>
<accession>A0A1E3QIX3</accession>
<dbReference type="PROSITE" id="PS50913">
    <property type="entry name" value="GRIP"/>
    <property type="match status" value="1"/>
</dbReference>
<keyword evidence="2" id="KW-0333">Golgi apparatus</keyword>
<evidence type="ECO:0000256" key="3">
    <source>
        <dbReference type="ARBA" id="ARBA00023054"/>
    </source>
</evidence>
<dbReference type="Proteomes" id="UP000094336">
    <property type="component" value="Unassembled WGS sequence"/>
</dbReference>
<dbReference type="GO" id="GO:0031267">
    <property type="term" value="F:small GTPase binding"/>
    <property type="evidence" value="ECO:0007669"/>
    <property type="project" value="TreeGrafter"/>
</dbReference>
<dbReference type="Pfam" id="PF10375">
    <property type="entry name" value="GRAB"/>
    <property type="match status" value="1"/>
</dbReference>
<dbReference type="GO" id="GO:0005794">
    <property type="term" value="C:Golgi apparatus"/>
    <property type="evidence" value="ECO:0007669"/>
    <property type="project" value="UniProtKB-SubCell"/>
</dbReference>
<feature type="non-terminal residue" evidence="6">
    <location>
        <position position="1"/>
    </location>
</feature>
<feature type="coiled-coil region" evidence="4">
    <location>
        <begin position="146"/>
        <end position="173"/>
    </location>
</feature>
<organism evidence="6 7">
    <name type="scientific">Babjeviella inositovora NRRL Y-12698</name>
    <dbReference type="NCBI Taxonomy" id="984486"/>
    <lineage>
        <taxon>Eukaryota</taxon>
        <taxon>Fungi</taxon>
        <taxon>Dikarya</taxon>
        <taxon>Ascomycota</taxon>
        <taxon>Saccharomycotina</taxon>
        <taxon>Pichiomycetes</taxon>
        <taxon>Serinales incertae sedis</taxon>
        <taxon>Babjeviella</taxon>
    </lineage>
</organism>
<name>A0A1E3QIX3_9ASCO</name>
<dbReference type="InterPro" id="IPR000237">
    <property type="entry name" value="GRIP_dom"/>
</dbReference>
<gene>
    <name evidence="6" type="ORF">BABINDRAFT_28085</name>
</gene>
<dbReference type="GeneID" id="30149272"/>
<dbReference type="AlphaFoldDB" id="A0A1E3QIX3"/>
<keyword evidence="7" id="KW-1185">Reference proteome</keyword>
<feature type="domain" description="GRIP" evidence="5">
    <location>
        <begin position="283"/>
        <end position="334"/>
    </location>
</feature>
<dbReference type="PANTHER" id="PTHR18921">
    <property type="entry name" value="MYOSIN HEAVY CHAIN - RELATED"/>
    <property type="match status" value="1"/>
</dbReference>
<keyword evidence="3 4" id="KW-0175">Coiled coil</keyword>
<dbReference type="InterPro" id="IPR019459">
    <property type="entry name" value="GRAB"/>
</dbReference>